<evidence type="ECO:0008006" key="3">
    <source>
        <dbReference type="Google" id="ProtNLM"/>
    </source>
</evidence>
<dbReference type="InterPro" id="IPR023393">
    <property type="entry name" value="START-like_dom_sf"/>
</dbReference>
<dbReference type="Pfam" id="PF10604">
    <property type="entry name" value="Polyketide_cyc2"/>
    <property type="match status" value="1"/>
</dbReference>
<sequence length="164" mass="17856">MPQVVARVVVPVSPAVAFAVSQTTGELRLSWDPFIRRQHFLDGATAPGKGVRTRTWSRIGPRMDSAYVSYQPPTNVGMTMVDGPWFFASFGGGWRFKAVEGGTEATWKYTFATRPGWLRPIADRIGTLLLGREIQARINAFARACADPRIVAAAGSQTGDGDAR</sequence>
<reference evidence="2" key="1">
    <citation type="journal article" date="2019" name="Int. J. Syst. Evol. Microbiol.">
        <title>The Global Catalogue of Microorganisms (GCM) 10K type strain sequencing project: providing services to taxonomists for standard genome sequencing and annotation.</title>
        <authorList>
            <consortium name="The Broad Institute Genomics Platform"/>
            <consortium name="The Broad Institute Genome Sequencing Center for Infectious Disease"/>
            <person name="Wu L."/>
            <person name="Ma J."/>
        </authorList>
    </citation>
    <scope>NUCLEOTIDE SEQUENCE [LARGE SCALE GENOMIC DNA]</scope>
    <source>
        <strain evidence="2">JCM 13008</strain>
    </source>
</reference>
<comment type="caution">
    <text evidence="1">The sequence shown here is derived from an EMBL/GenBank/DDBJ whole genome shotgun (WGS) entry which is preliminary data.</text>
</comment>
<name>A0ABP4EG21_9ACTN</name>
<dbReference type="InterPro" id="IPR019587">
    <property type="entry name" value="Polyketide_cyclase/dehydratase"/>
</dbReference>
<accession>A0ABP4EG21</accession>
<dbReference type="Proteomes" id="UP001501581">
    <property type="component" value="Unassembled WGS sequence"/>
</dbReference>
<keyword evidence="2" id="KW-1185">Reference proteome</keyword>
<gene>
    <name evidence="1" type="ORF">GCM10009668_22700</name>
</gene>
<proteinExistence type="predicted"/>
<evidence type="ECO:0000313" key="1">
    <source>
        <dbReference type="EMBL" id="GAA1103365.1"/>
    </source>
</evidence>
<dbReference type="Gene3D" id="3.30.530.20">
    <property type="match status" value="1"/>
</dbReference>
<dbReference type="EMBL" id="BAAALG010000009">
    <property type="protein sequence ID" value="GAA1103365.1"/>
    <property type="molecule type" value="Genomic_DNA"/>
</dbReference>
<evidence type="ECO:0000313" key="2">
    <source>
        <dbReference type="Proteomes" id="UP001501581"/>
    </source>
</evidence>
<protein>
    <recommendedName>
        <fullName evidence="3">SRPBCC family protein</fullName>
    </recommendedName>
</protein>
<organism evidence="1 2">
    <name type="scientific">Nocardioides dubius</name>
    <dbReference type="NCBI Taxonomy" id="317019"/>
    <lineage>
        <taxon>Bacteria</taxon>
        <taxon>Bacillati</taxon>
        <taxon>Actinomycetota</taxon>
        <taxon>Actinomycetes</taxon>
        <taxon>Propionibacteriales</taxon>
        <taxon>Nocardioidaceae</taxon>
        <taxon>Nocardioides</taxon>
    </lineage>
</organism>
<dbReference type="SUPFAM" id="SSF55961">
    <property type="entry name" value="Bet v1-like"/>
    <property type="match status" value="1"/>
</dbReference>
<dbReference type="RefSeq" id="WP_343994434.1">
    <property type="nucleotide sequence ID" value="NZ_BAAALG010000009.1"/>
</dbReference>